<protein>
    <submittedName>
        <fullName evidence="2">Uncharacterized protein</fullName>
    </submittedName>
</protein>
<organism evidence="2 3">
    <name type="scientific">Taenia crassiceps</name>
    <dbReference type="NCBI Taxonomy" id="6207"/>
    <lineage>
        <taxon>Eukaryota</taxon>
        <taxon>Metazoa</taxon>
        <taxon>Spiralia</taxon>
        <taxon>Lophotrochozoa</taxon>
        <taxon>Platyhelminthes</taxon>
        <taxon>Cestoda</taxon>
        <taxon>Eucestoda</taxon>
        <taxon>Cyclophyllidea</taxon>
        <taxon>Taeniidae</taxon>
        <taxon>Taenia</taxon>
    </lineage>
</organism>
<accession>A0ABR4Q0A6</accession>
<dbReference type="Proteomes" id="UP001651158">
    <property type="component" value="Unassembled WGS sequence"/>
</dbReference>
<dbReference type="EMBL" id="JAKROA010000022">
    <property type="protein sequence ID" value="KAL5102893.1"/>
    <property type="molecule type" value="Genomic_DNA"/>
</dbReference>
<comment type="caution">
    <text evidence="2">The sequence shown here is derived from an EMBL/GenBank/DDBJ whole genome shotgun (WGS) entry which is preliminary data.</text>
</comment>
<proteinExistence type="predicted"/>
<reference evidence="2 3" key="1">
    <citation type="journal article" date="2022" name="Front. Cell. Infect. Microbiol.">
        <title>The Genomes of Two Strains of Taenia crassiceps the Animal Model for the Study of Human Cysticercosis.</title>
        <authorList>
            <person name="Bobes R.J."/>
            <person name="Estrada K."/>
            <person name="Rios-Valencia D.G."/>
            <person name="Calderon-Gallegos A."/>
            <person name="de la Torre P."/>
            <person name="Carrero J.C."/>
            <person name="Sanchez-Flores A."/>
            <person name="Laclette J.P."/>
        </authorList>
    </citation>
    <scope>NUCLEOTIDE SEQUENCE [LARGE SCALE GENOMIC DNA]</scope>
    <source>
        <strain evidence="1">WFUcys</strain>
        <tissue evidence="2">Peritoneal cavity of infected mice</tissue>
    </source>
</reference>
<reference evidence="2" key="2">
    <citation type="submission" date="2024-12" db="EMBL/GenBank/DDBJ databases">
        <authorList>
            <person name="Estrada K."/>
            <person name="Bobes R.J."/>
            <person name="Sanchez-Flores A."/>
            <person name="Laclette J.P."/>
        </authorList>
    </citation>
    <scope>NUCLEOTIDE SEQUENCE</scope>
    <source>
        <strain evidence="2">WFUcys</strain>
        <tissue evidence="2">Peritoneal cavity of infected mice</tissue>
    </source>
</reference>
<keyword evidence="3" id="KW-1185">Reference proteome</keyword>
<gene>
    <name evidence="1" type="ORF">TcWFU_000782</name>
    <name evidence="2" type="ORF">TcWFU_010430</name>
</gene>
<evidence type="ECO:0000313" key="3">
    <source>
        <dbReference type="Proteomes" id="UP001651158"/>
    </source>
</evidence>
<evidence type="ECO:0000313" key="2">
    <source>
        <dbReference type="EMBL" id="KAL5103018.1"/>
    </source>
</evidence>
<sequence>MWFEVVCSAHGVKCCLADTGASRQQCSCGSKPAYQCSPTNYTTCPTLHRAAVFGDAEMRLGIERGIQQRCGERLGWSLNGVVEQSNAVAPKLSGDVSV</sequence>
<name>A0ABR4Q0A6_9CEST</name>
<evidence type="ECO:0000313" key="1">
    <source>
        <dbReference type="EMBL" id="KAL5102893.1"/>
    </source>
</evidence>
<dbReference type="EMBL" id="JAKROA010000022">
    <property type="protein sequence ID" value="KAL5103018.1"/>
    <property type="molecule type" value="Genomic_DNA"/>
</dbReference>